<dbReference type="GO" id="GO:0009691">
    <property type="term" value="P:cytokinin biosynthetic process"/>
    <property type="evidence" value="ECO:0007669"/>
    <property type="project" value="UniProtKB-UniRule"/>
</dbReference>
<organism evidence="4 5">
    <name type="scientific">Methyloceanibacter marginalis</name>
    <dbReference type="NCBI Taxonomy" id="1774971"/>
    <lineage>
        <taxon>Bacteria</taxon>
        <taxon>Pseudomonadati</taxon>
        <taxon>Pseudomonadota</taxon>
        <taxon>Alphaproteobacteria</taxon>
        <taxon>Hyphomicrobiales</taxon>
        <taxon>Hyphomicrobiaceae</taxon>
        <taxon>Methyloceanibacter</taxon>
    </lineage>
</organism>
<dbReference type="InterPro" id="IPR005269">
    <property type="entry name" value="LOG"/>
</dbReference>
<dbReference type="AlphaFoldDB" id="A0A1E3WCY8"/>
<dbReference type="RefSeq" id="WP_069623130.1">
    <property type="nucleotide sequence ID" value="NZ_LPWD01000068.1"/>
</dbReference>
<evidence type="ECO:0000313" key="4">
    <source>
        <dbReference type="EMBL" id="ODS03675.1"/>
    </source>
</evidence>
<dbReference type="NCBIfam" id="TIGR00730">
    <property type="entry name" value="Rossman fold protein, TIGR00730 family"/>
    <property type="match status" value="1"/>
</dbReference>
<dbReference type="EC" id="3.2.2.n1" evidence="3"/>
<dbReference type="PANTHER" id="PTHR31223:SF70">
    <property type="entry name" value="LOG FAMILY PROTEIN YJL055W"/>
    <property type="match status" value="1"/>
</dbReference>
<dbReference type="Pfam" id="PF03641">
    <property type="entry name" value="Lysine_decarbox"/>
    <property type="match status" value="1"/>
</dbReference>
<comment type="catalytic activity">
    <reaction evidence="1">
        <text>AMP + H2O = D-ribose 5-phosphate + adenine</text>
        <dbReference type="Rhea" id="RHEA:20129"/>
        <dbReference type="ChEBI" id="CHEBI:15377"/>
        <dbReference type="ChEBI" id="CHEBI:16708"/>
        <dbReference type="ChEBI" id="CHEBI:78346"/>
        <dbReference type="ChEBI" id="CHEBI:456215"/>
        <dbReference type="EC" id="3.2.2.4"/>
    </reaction>
</comment>
<protein>
    <recommendedName>
        <fullName evidence="3">Cytokinin riboside 5'-monophosphate phosphoribohydrolase</fullName>
        <ecNumber evidence="3">3.2.2.n1</ecNumber>
    </recommendedName>
</protein>
<dbReference type="GO" id="GO:0005829">
    <property type="term" value="C:cytosol"/>
    <property type="evidence" value="ECO:0007669"/>
    <property type="project" value="TreeGrafter"/>
</dbReference>
<evidence type="ECO:0000256" key="2">
    <source>
        <dbReference type="ARBA" id="ARBA00006763"/>
    </source>
</evidence>
<sequence length="206" mass="21956">MSKARPTLRTVCVYCGSGAGQNPAFAEAARALGKTLATAGVGLVYGGGDLGLMGIVARAVLAHGGHVTGIIPGFLSAREHMLIEAQELIVVDDMHQRKHLMFERSDAFVALPGGIGTLEEFVEQLTWTQLGRHKKPIVLANIDGFWDPLLELFDKMTGQGFIRSGFELKMTVAESVGDILPAIERALEVTPSAAEAQAEAEIAAKF</sequence>
<dbReference type="Gene3D" id="3.40.50.450">
    <property type="match status" value="1"/>
</dbReference>
<keyword evidence="3" id="KW-0203">Cytokinin biosynthesis</keyword>
<comment type="similarity">
    <text evidence="2 3">Belongs to the LOG family.</text>
</comment>
<keyword evidence="3" id="KW-0378">Hydrolase</keyword>
<dbReference type="PANTHER" id="PTHR31223">
    <property type="entry name" value="LOG FAMILY PROTEIN YJL055W"/>
    <property type="match status" value="1"/>
</dbReference>
<dbReference type="SUPFAM" id="SSF102405">
    <property type="entry name" value="MCP/YpsA-like"/>
    <property type="match status" value="1"/>
</dbReference>
<dbReference type="InterPro" id="IPR031100">
    <property type="entry name" value="LOG_fam"/>
</dbReference>
<reference evidence="4 5" key="1">
    <citation type="journal article" date="2016" name="Environ. Microbiol.">
        <title>New Methyloceanibacter diversity from North Sea sediments includes methanotroph containing solely the soluble methane monooxygenase.</title>
        <authorList>
            <person name="Vekeman B."/>
            <person name="Kerckhof F.M."/>
            <person name="Cremers G."/>
            <person name="de Vos P."/>
            <person name="Vandamme P."/>
            <person name="Boon N."/>
            <person name="Op den Camp H.J."/>
            <person name="Heylen K."/>
        </authorList>
    </citation>
    <scope>NUCLEOTIDE SEQUENCE [LARGE SCALE GENOMIC DNA]</scope>
    <source>
        <strain evidence="4 5">R-67177</strain>
    </source>
</reference>
<accession>A0A1E3WCY8</accession>
<dbReference type="Proteomes" id="UP000095042">
    <property type="component" value="Unassembled WGS sequence"/>
</dbReference>
<dbReference type="EMBL" id="LPWD01000068">
    <property type="protein sequence ID" value="ODS03675.1"/>
    <property type="molecule type" value="Genomic_DNA"/>
</dbReference>
<gene>
    <name evidence="4" type="ORF">AUC71_00630</name>
</gene>
<evidence type="ECO:0000256" key="1">
    <source>
        <dbReference type="ARBA" id="ARBA00000274"/>
    </source>
</evidence>
<dbReference type="OrthoDB" id="9801098at2"/>
<dbReference type="GO" id="GO:0008714">
    <property type="term" value="F:AMP nucleosidase activity"/>
    <property type="evidence" value="ECO:0007669"/>
    <property type="project" value="UniProtKB-EC"/>
</dbReference>
<comment type="caution">
    <text evidence="4">The sequence shown here is derived from an EMBL/GenBank/DDBJ whole genome shotgun (WGS) entry which is preliminary data.</text>
</comment>
<evidence type="ECO:0000313" key="5">
    <source>
        <dbReference type="Proteomes" id="UP000095042"/>
    </source>
</evidence>
<name>A0A1E3WCY8_9HYPH</name>
<keyword evidence="5" id="KW-1185">Reference proteome</keyword>
<evidence type="ECO:0000256" key="3">
    <source>
        <dbReference type="RuleBase" id="RU363015"/>
    </source>
</evidence>
<proteinExistence type="inferred from homology"/>